<evidence type="ECO:0000256" key="6">
    <source>
        <dbReference type="SAM" id="Phobius"/>
    </source>
</evidence>
<dbReference type="InterPro" id="IPR002293">
    <property type="entry name" value="AA/rel_permease1"/>
</dbReference>
<feature type="transmembrane region" description="Helical" evidence="6">
    <location>
        <begin position="39"/>
        <end position="63"/>
    </location>
</feature>
<feature type="transmembrane region" description="Helical" evidence="6">
    <location>
        <begin position="253"/>
        <end position="276"/>
    </location>
</feature>
<name>A0ABV9GS15_9BACL</name>
<keyword evidence="5 6" id="KW-0472">Membrane</keyword>
<feature type="transmembrane region" description="Helical" evidence="6">
    <location>
        <begin position="98"/>
        <end position="131"/>
    </location>
</feature>
<dbReference type="Gene3D" id="1.20.1740.10">
    <property type="entry name" value="Amino acid/polyamine transporter I"/>
    <property type="match status" value="1"/>
</dbReference>
<evidence type="ECO:0000256" key="3">
    <source>
        <dbReference type="ARBA" id="ARBA00022692"/>
    </source>
</evidence>
<keyword evidence="4 6" id="KW-1133">Transmembrane helix</keyword>
<dbReference type="PIRSF" id="PIRSF006060">
    <property type="entry name" value="AA_transporter"/>
    <property type="match status" value="1"/>
</dbReference>
<comment type="subcellular location">
    <subcellularLocation>
        <location evidence="1">Cell membrane</location>
        <topology evidence="1">Multi-pass membrane protein</topology>
    </subcellularLocation>
</comment>
<keyword evidence="2" id="KW-1003">Cell membrane</keyword>
<proteinExistence type="predicted"/>
<dbReference type="PANTHER" id="PTHR42770:SF14">
    <property type="entry name" value="ARGININE_ORNITHINE ANTIPORTER-RELATED"/>
    <property type="match status" value="1"/>
</dbReference>
<feature type="transmembrane region" description="Helical" evidence="6">
    <location>
        <begin position="6"/>
        <end position="27"/>
    </location>
</feature>
<evidence type="ECO:0000313" key="8">
    <source>
        <dbReference type="Proteomes" id="UP001596022"/>
    </source>
</evidence>
<dbReference type="Proteomes" id="UP001596022">
    <property type="component" value="Unassembled WGS sequence"/>
</dbReference>
<dbReference type="RefSeq" id="WP_376846832.1">
    <property type="nucleotide sequence ID" value="NZ_JBHSFW010000011.1"/>
</dbReference>
<feature type="transmembrane region" description="Helical" evidence="6">
    <location>
        <begin position="440"/>
        <end position="459"/>
    </location>
</feature>
<dbReference type="InterPro" id="IPR050367">
    <property type="entry name" value="APC_superfamily"/>
</dbReference>
<protein>
    <submittedName>
        <fullName evidence="7">Amino acid permease</fullName>
    </submittedName>
</protein>
<feature type="transmembrane region" description="Helical" evidence="6">
    <location>
        <begin position="143"/>
        <end position="160"/>
    </location>
</feature>
<evidence type="ECO:0000256" key="2">
    <source>
        <dbReference type="ARBA" id="ARBA00022475"/>
    </source>
</evidence>
<feature type="transmembrane region" description="Helical" evidence="6">
    <location>
        <begin position="375"/>
        <end position="393"/>
    </location>
</feature>
<keyword evidence="8" id="KW-1185">Reference proteome</keyword>
<dbReference type="EMBL" id="JBHSFW010000011">
    <property type="protein sequence ID" value="MFC4619741.1"/>
    <property type="molecule type" value="Genomic_DNA"/>
</dbReference>
<evidence type="ECO:0000313" key="7">
    <source>
        <dbReference type="EMBL" id="MFC4619741.1"/>
    </source>
</evidence>
<evidence type="ECO:0000256" key="5">
    <source>
        <dbReference type="ARBA" id="ARBA00023136"/>
    </source>
</evidence>
<evidence type="ECO:0000256" key="1">
    <source>
        <dbReference type="ARBA" id="ARBA00004651"/>
    </source>
</evidence>
<sequence>MSKRPLGFWVLTALVVGNMVGSGIFMLPRDLAKAASPEGVLFAWLFTGIGVWFLALVFGRLAINQPEYTGGPQAYAQGLFIKGSTASYLSGYLVSWGYWVANIGGIVAILTSFAGYLSTFLPVLNSGVLLIQGFGFRLTVGRLLTFIICSMLLWGLHYLISKGVEGAGNINLVATIAKVAGFLLFIIATLFVFQKSNLLPFFVEKADPTTGEKVGLFGQINHAAISTLWAFIGIESAVVFSSRAKRMRDVKRATFAGLVMSTLLYVGISLLVMGVLKPAALTNSTKPLVDALTVAIGAQGGQLLAFLALICLFGSAIGWILLSAEVPYQSAKKGMFMKGFMQENKNGSPSKSLTITNLACQVLLFSTLSNSIGEAFTFVITIATLSYLLPYIVASMYQIKWTLTAIGLSGRGRWSNGVIGGLATLYSLYVIVAGTENLSTFLWGVFFIVVGIIFFPLVLKNRKPLKEVLWTGVKSGKQNI</sequence>
<evidence type="ECO:0000256" key="4">
    <source>
        <dbReference type="ARBA" id="ARBA00022989"/>
    </source>
</evidence>
<feature type="transmembrane region" description="Helical" evidence="6">
    <location>
        <begin position="303"/>
        <end position="328"/>
    </location>
</feature>
<organism evidence="7 8">
    <name type="scientific">Camelliibacillus cellulosilyticus</name>
    <dbReference type="NCBI Taxonomy" id="2174486"/>
    <lineage>
        <taxon>Bacteria</taxon>
        <taxon>Bacillati</taxon>
        <taxon>Bacillota</taxon>
        <taxon>Bacilli</taxon>
        <taxon>Bacillales</taxon>
        <taxon>Sporolactobacillaceae</taxon>
        <taxon>Camelliibacillus</taxon>
    </lineage>
</organism>
<feature type="transmembrane region" description="Helical" evidence="6">
    <location>
        <begin position="172"/>
        <end position="193"/>
    </location>
</feature>
<comment type="caution">
    <text evidence="7">The sequence shown here is derived from an EMBL/GenBank/DDBJ whole genome shotgun (WGS) entry which is preliminary data.</text>
</comment>
<dbReference type="Pfam" id="PF13520">
    <property type="entry name" value="AA_permease_2"/>
    <property type="match status" value="1"/>
</dbReference>
<dbReference type="PANTHER" id="PTHR42770">
    <property type="entry name" value="AMINO ACID TRANSPORTER-RELATED"/>
    <property type="match status" value="1"/>
</dbReference>
<keyword evidence="3 6" id="KW-0812">Transmembrane</keyword>
<accession>A0ABV9GS15</accession>
<feature type="transmembrane region" description="Helical" evidence="6">
    <location>
        <begin position="414"/>
        <end position="434"/>
    </location>
</feature>
<gene>
    <name evidence="7" type="ORF">ACFO4N_13570</name>
</gene>
<reference evidence="8" key="1">
    <citation type="journal article" date="2019" name="Int. J. Syst. Evol. Microbiol.">
        <title>The Global Catalogue of Microorganisms (GCM) 10K type strain sequencing project: providing services to taxonomists for standard genome sequencing and annotation.</title>
        <authorList>
            <consortium name="The Broad Institute Genomics Platform"/>
            <consortium name="The Broad Institute Genome Sequencing Center for Infectious Disease"/>
            <person name="Wu L."/>
            <person name="Ma J."/>
        </authorList>
    </citation>
    <scope>NUCLEOTIDE SEQUENCE [LARGE SCALE GENOMIC DNA]</scope>
    <source>
        <strain evidence="8">CGMCC 1.16306</strain>
    </source>
</reference>